<dbReference type="AlphaFoldDB" id="A0A2U1KNI5"/>
<evidence type="ECO:0000313" key="1">
    <source>
        <dbReference type="EMBL" id="PWA38336.1"/>
    </source>
</evidence>
<reference evidence="1 2" key="1">
    <citation type="journal article" date="2018" name="Mol. Plant">
        <title>The genome of Artemisia annua provides insight into the evolution of Asteraceae family and artemisinin biosynthesis.</title>
        <authorList>
            <person name="Shen Q."/>
            <person name="Zhang L."/>
            <person name="Liao Z."/>
            <person name="Wang S."/>
            <person name="Yan T."/>
            <person name="Shi P."/>
            <person name="Liu M."/>
            <person name="Fu X."/>
            <person name="Pan Q."/>
            <person name="Wang Y."/>
            <person name="Lv Z."/>
            <person name="Lu X."/>
            <person name="Zhang F."/>
            <person name="Jiang W."/>
            <person name="Ma Y."/>
            <person name="Chen M."/>
            <person name="Hao X."/>
            <person name="Li L."/>
            <person name="Tang Y."/>
            <person name="Lv G."/>
            <person name="Zhou Y."/>
            <person name="Sun X."/>
            <person name="Brodelius P.E."/>
            <person name="Rose J.K.C."/>
            <person name="Tang K."/>
        </authorList>
    </citation>
    <scope>NUCLEOTIDE SEQUENCE [LARGE SCALE GENOMIC DNA]</scope>
    <source>
        <strain evidence="2">cv. Huhao1</strain>
        <tissue evidence="1">Leaf</tissue>
    </source>
</reference>
<dbReference type="PANTHER" id="PTHR36344:SF1">
    <property type="entry name" value="RX N-TERMINAL DOMAIN-CONTAINING PROTEIN"/>
    <property type="match status" value="1"/>
</dbReference>
<proteinExistence type="predicted"/>
<sequence length="88" mass="10473">MATIADAVRLAQVVNEIQHVENELRQRRRILTDFFWRRRFPANPAAVENRIRATDPRTRVLESRLIMLREEQEDLIVRAVTRRGHRGD</sequence>
<dbReference type="OrthoDB" id="989112at2759"/>
<dbReference type="PANTHER" id="PTHR36344">
    <property type="entry name" value="RX N-TERMINAL DOMAIN-CONTAINING PROTEIN"/>
    <property type="match status" value="1"/>
</dbReference>
<accession>A0A2U1KNI5</accession>
<keyword evidence="2" id="KW-1185">Reference proteome</keyword>
<comment type="caution">
    <text evidence="1">The sequence shown here is derived from an EMBL/GenBank/DDBJ whole genome shotgun (WGS) entry which is preliminary data.</text>
</comment>
<dbReference type="Proteomes" id="UP000245207">
    <property type="component" value="Unassembled WGS sequence"/>
</dbReference>
<name>A0A2U1KNI5_ARTAN</name>
<dbReference type="EMBL" id="PKPP01015747">
    <property type="protein sequence ID" value="PWA38336.1"/>
    <property type="molecule type" value="Genomic_DNA"/>
</dbReference>
<organism evidence="1 2">
    <name type="scientific">Artemisia annua</name>
    <name type="common">Sweet wormwood</name>
    <dbReference type="NCBI Taxonomy" id="35608"/>
    <lineage>
        <taxon>Eukaryota</taxon>
        <taxon>Viridiplantae</taxon>
        <taxon>Streptophyta</taxon>
        <taxon>Embryophyta</taxon>
        <taxon>Tracheophyta</taxon>
        <taxon>Spermatophyta</taxon>
        <taxon>Magnoliopsida</taxon>
        <taxon>eudicotyledons</taxon>
        <taxon>Gunneridae</taxon>
        <taxon>Pentapetalae</taxon>
        <taxon>asterids</taxon>
        <taxon>campanulids</taxon>
        <taxon>Asterales</taxon>
        <taxon>Asteraceae</taxon>
        <taxon>Asteroideae</taxon>
        <taxon>Anthemideae</taxon>
        <taxon>Artemisiinae</taxon>
        <taxon>Artemisia</taxon>
    </lineage>
</organism>
<evidence type="ECO:0000313" key="2">
    <source>
        <dbReference type="Proteomes" id="UP000245207"/>
    </source>
</evidence>
<protein>
    <submittedName>
        <fullName evidence="1">Uncharacterized protein</fullName>
    </submittedName>
</protein>
<gene>
    <name evidence="1" type="ORF">CTI12_AA582340</name>
</gene>